<gene>
    <name evidence="9" type="ORF">sS8_4891</name>
</gene>
<dbReference type="Pfam" id="PF09721">
    <property type="entry name" value="Exosortase_EpsH"/>
    <property type="match status" value="1"/>
</dbReference>
<organism evidence="9 10">
    <name type="scientific">Methylocaldum marinum</name>
    <dbReference type="NCBI Taxonomy" id="1432792"/>
    <lineage>
        <taxon>Bacteria</taxon>
        <taxon>Pseudomonadati</taxon>
        <taxon>Pseudomonadota</taxon>
        <taxon>Gammaproteobacteria</taxon>
        <taxon>Methylococcales</taxon>
        <taxon>Methylococcaceae</taxon>
        <taxon>Methylocaldum</taxon>
    </lineage>
</organism>
<dbReference type="EMBL" id="AP017928">
    <property type="protein sequence ID" value="BBA36814.1"/>
    <property type="molecule type" value="Genomic_DNA"/>
</dbReference>
<keyword evidence="5" id="KW-0378">Hydrolase</keyword>
<dbReference type="GO" id="GO:0005886">
    <property type="term" value="C:plasma membrane"/>
    <property type="evidence" value="ECO:0007669"/>
    <property type="project" value="UniProtKB-SubCell"/>
</dbReference>
<dbReference type="KEGG" id="mmai:sS8_4891"/>
<feature type="transmembrane region" description="Helical" evidence="8">
    <location>
        <begin position="126"/>
        <end position="145"/>
    </location>
</feature>
<keyword evidence="4 8" id="KW-0812">Transmembrane</keyword>
<dbReference type="NCBIfam" id="TIGR04178">
    <property type="entry name" value="exo_archaeo"/>
    <property type="match status" value="1"/>
</dbReference>
<accession>A0A250KZ99</accession>
<dbReference type="InterPro" id="IPR026392">
    <property type="entry name" value="Exo/Archaeosortase_dom"/>
</dbReference>
<dbReference type="GO" id="GO:0006508">
    <property type="term" value="P:proteolysis"/>
    <property type="evidence" value="ECO:0007669"/>
    <property type="project" value="UniProtKB-KW"/>
</dbReference>
<evidence type="ECO:0000256" key="5">
    <source>
        <dbReference type="ARBA" id="ARBA00022801"/>
    </source>
</evidence>
<keyword evidence="10" id="KW-1185">Reference proteome</keyword>
<dbReference type="Proteomes" id="UP000266313">
    <property type="component" value="Chromosome"/>
</dbReference>
<evidence type="ECO:0000256" key="7">
    <source>
        <dbReference type="ARBA" id="ARBA00023136"/>
    </source>
</evidence>
<dbReference type="AlphaFoldDB" id="A0A250KZ99"/>
<keyword evidence="3" id="KW-0645">Protease</keyword>
<reference evidence="9 10" key="1">
    <citation type="submission" date="2016-12" db="EMBL/GenBank/DDBJ databases">
        <title>Genome sequencing of Methylocaldum marinum.</title>
        <authorList>
            <person name="Takeuchi M."/>
            <person name="Kamagata Y."/>
            <person name="Hiraoka S."/>
            <person name="Oshima K."/>
            <person name="Hattori M."/>
            <person name="Iwasaki W."/>
        </authorList>
    </citation>
    <scope>NUCLEOTIDE SEQUENCE [LARGE SCALE GENOMIC DNA]</scope>
    <source>
        <strain evidence="9 10">S8</strain>
    </source>
</reference>
<evidence type="ECO:0000256" key="4">
    <source>
        <dbReference type="ARBA" id="ARBA00022692"/>
    </source>
</evidence>
<evidence type="ECO:0000256" key="6">
    <source>
        <dbReference type="ARBA" id="ARBA00022989"/>
    </source>
</evidence>
<evidence type="ECO:0000256" key="8">
    <source>
        <dbReference type="SAM" id="Phobius"/>
    </source>
</evidence>
<proteinExistence type="predicted"/>
<protein>
    <submittedName>
        <fullName evidence="9">Transmembrane exosortase</fullName>
    </submittedName>
</protein>
<evidence type="ECO:0000256" key="1">
    <source>
        <dbReference type="ARBA" id="ARBA00004651"/>
    </source>
</evidence>
<dbReference type="GO" id="GO:0008233">
    <property type="term" value="F:peptidase activity"/>
    <property type="evidence" value="ECO:0007669"/>
    <property type="project" value="UniProtKB-KW"/>
</dbReference>
<evidence type="ECO:0000313" key="9">
    <source>
        <dbReference type="EMBL" id="BBA36814.1"/>
    </source>
</evidence>
<keyword evidence="6 8" id="KW-1133">Transmembrane helix</keyword>
<keyword evidence="7 8" id="KW-0472">Membrane</keyword>
<feature type="transmembrane region" description="Helical" evidence="8">
    <location>
        <begin position="93"/>
        <end position="114"/>
    </location>
</feature>
<evidence type="ECO:0000256" key="3">
    <source>
        <dbReference type="ARBA" id="ARBA00022670"/>
    </source>
</evidence>
<evidence type="ECO:0000313" key="10">
    <source>
        <dbReference type="Proteomes" id="UP000266313"/>
    </source>
</evidence>
<keyword evidence="2" id="KW-1003">Cell membrane</keyword>
<comment type="subcellular location">
    <subcellularLocation>
        <location evidence="1">Cell membrane</location>
        <topology evidence="1">Multi-pass membrane protein</topology>
    </subcellularLocation>
</comment>
<name>A0A250KZ99_9GAMM</name>
<sequence>MLLYGGLQWLYQDARGGALERLLIDTLTVRPSAALIDWLTPGERVIAEGHRLVSPWARLNVLNGCEGTETVLLLGAALLVFPARLRHKLQGLLGGSLLIYTLNQTRIVGLYYALRHDRDSFQLLHGVLAPTLIILAASLFFLVWAKQARSTPEATTGKAGCGP</sequence>
<dbReference type="InterPro" id="IPR019127">
    <property type="entry name" value="Exosortase"/>
</dbReference>
<evidence type="ECO:0000256" key="2">
    <source>
        <dbReference type="ARBA" id="ARBA00022475"/>
    </source>
</evidence>